<evidence type="ECO:0000313" key="3">
    <source>
        <dbReference type="Proteomes" id="UP000663882"/>
    </source>
</evidence>
<protein>
    <submittedName>
        <fullName evidence="2">Uncharacterized protein</fullName>
    </submittedName>
</protein>
<feature type="transmembrane region" description="Helical" evidence="1">
    <location>
        <begin position="103"/>
        <end position="125"/>
    </location>
</feature>
<proteinExistence type="predicted"/>
<dbReference type="Proteomes" id="UP000663882">
    <property type="component" value="Unassembled WGS sequence"/>
</dbReference>
<comment type="caution">
    <text evidence="2">The sequence shown here is derived from an EMBL/GenBank/DDBJ whole genome shotgun (WGS) entry which is preliminary data.</text>
</comment>
<keyword evidence="1" id="KW-1133">Transmembrane helix</keyword>
<gene>
    <name evidence="2" type="ORF">RFH988_LOCUS38830</name>
</gene>
<organism evidence="2 3">
    <name type="scientific">Rotaria sordida</name>
    <dbReference type="NCBI Taxonomy" id="392033"/>
    <lineage>
        <taxon>Eukaryota</taxon>
        <taxon>Metazoa</taxon>
        <taxon>Spiralia</taxon>
        <taxon>Gnathifera</taxon>
        <taxon>Rotifera</taxon>
        <taxon>Eurotatoria</taxon>
        <taxon>Bdelloidea</taxon>
        <taxon>Philodinida</taxon>
        <taxon>Philodinidae</taxon>
        <taxon>Rotaria</taxon>
    </lineage>
</organism>
<accession>A0A815THN3</accession>
<evidence type="ECO:0000313" key="2">
    <source>
        <dbReference type="EMBL" id="CAF1503165.1"/>
    </source>
</evidence>
<feature type="transmembrane region" description="Helical" evidence="1">
    <location>
        <begin position="52"/>
        <end position="72"/>
    </location>
</feature>
<sequence length="154" mass="16379">MNGTLFLRTCEYILASLIESATQAIQTIRQNAPELVFMSADDVIKSSVKGNLIGAGVAFILEAIFHSVRLVIYFRIDENKRQEFIDKGYAITPEKYIKRITELGGACLAGGGLAALATLGAGVLFGITGGAALTAISILFGFIGYLAGRALTKM</sequence>
<dbReference type="EMBL" id="CAJNOO010011427">
    <property type="protein sequence ID" value="CAF1503165.1"/>
    <property type="molecule type" value="Genomic_DNA"/>
</dbReference>
<feature type="non-terminal residue" evidence="2">
    <location>
        <position position="154"/>
    </location>
</feature>
<reference evidence="2" key="1">
    <citation type="submission" date="2021-02" db="EMBL/GenBank/DDBJ databases">
        <authorList>
            <person name="Nowell W R."/>
        </authorList>
    </citation>
    <scope>NUCLEOTIDE SEQUENCE</scope>
</reference>
<feature type="transmembrane region" description="Helical" evidence="1">
    <location>
        <begin position="131"/>
        <end position="148"/>
    </location>
</feature>
<keyword evidence="1" id="KW-0472">Membrane</keyword>
<keyword evidence="1" id="KW-0812">Transmembrane</keyword>
<name>A0A815THN3_9BILA</name>
<dbReference type="AlphaFoldDB" id="A0A815THN3"/>
<evidence type="ECO:0000256" key="1">
    <source>
        <dbReference type="SAM" id="Phobius"/>
    </source>
</evidence>